<evidence type="ECO:0000256" key="6">
    <source>
        <dbReference type="SAM" id="Phobius"/>
    </source>
</evidence>
<feature type="transmembrane region" description="Helical" evidence="6">
    <location>
        <begin position="31"/>
        <end position="49"/>
    </location>
</feature>
<dbReference type="PANTHER" id="PTHR23291:SF115">
    <property type="entry name" value="MODULATOR OF FTSH PROTEASE YCCA"/>
    <property type="match status" value="1"/>
</dbReference>
<sequence>MRLGTTTTLARGVTAAASVSTTERLVFIKKVYSLLAMSMLTAAVGAYLGSGPLFLIVAPNMMLFFVLQIGLIFFASFAARKPGLNIIALFSFTTVSGLTLGPLLMRVGPTIAAEAFVLTAITFVCLSLYVVYSKKDFSFMSGFLMTGLIVLVVGGLLNMFFIQSGMMHFVMSGASVLLFSGFILYDTSNILRYYGTDEHVSATLALYLDVLNLFIALLSILGIMSDD</sequence>
<feature type="transmembrane region" description="Helical" evidence="6">
    <location>
        <begin position="138"/>
        <end position="161"/>
    </location>
</feature>
<keyword evidence="4 6" id="KW-1133">Transmembrane helix</keyword>
<dbReference type="PANTHER" id="PTHR23291">
    <property type="entry name" value="BAX INHIBITOR-RELATED"/>
    <property type="match status" value="1"/>
</dbReference>
<feature type="transmembrane region" description="Helical" evidence="6">
    <location>
        <begin position="205"/>
        <end position="224"/>
    </location>
</feature>
<dbReference type="Pfam" id="PF01027">
    <property type="entry name" value="Bax1-I"/>
    <property type="match status" value="1"/>
</dbReference>
<keyword evidence="2" id="KW-1003">Cell membrane</keyword>
<keyword evidence="3 6" id="KW-0812">Transmembrane</keyword>
<evidence type="ECO:0000313" key="7">
    <source>
        <dbReference type="EMBL" id="SUZ63779.1"/>
    </source>
</evidence>
<feature type="transmembrane region" description="Helical" evidence="6">
    <location>
        <begin position="85"/>
        <end position="104"/>
    </location>
</feature>
<evidence type="ECO:0000256" key="1">
    <source>
        <dbReference type="ARBA" id="ARBA00004651"/>
    </source>
</evidence>
<evidence type="ECO:0000256" key="2">
    <source>
        <dbReference type="ARBA" id="ARBA00022475"/>
    </source>
</evidence>
<organism evidence="7">
    <name type="scientific">marine metagenome</name>
    <dbReference type="NCBI Taxonomy" id="408172"/>
    <lineage>
        <taxon>unclassified sequences</taxon>
        <taxon>metagenomes</taxon>
        <taxon>ecological metagenomes</taxon>
    </lineage>
</organism>
<feature type="transmembrane region" description="Helical" evidence="6">
    <location>
        <begin position="111"/>
        <end position="132"/>
    </location>
</feature>
<reference evidence="7" key="1">
    <citation type="submission" date="2018-05" db="EMBL/GenBank/DDBJ databases">
        <authorList>
            <person name="Lanie J.A."/>
            <person name="Ng W.-L."/>
            <person name="Kazmierczak K.M."/>
            <person name="Andrzejewski T.M."/>
            <person name="Davidsen T.M."/>
            <person name="Wayne K.J."/>
            <person name="Tettelin H."/>
            <person name="Glass J.I."/>
            <person name="Rusch D."/>
            <person name="Podicherti R."/>
            <person name="Tsui H.-C.T."/>
            <person name="Winkler M.E."/>
        </authorList>
    </citation>
    <scope>NUCLEOTIDE SEQUENCE</scope>
</reference>
<feature type="transmembrane region" description="Helical" evidence="6">
    <location>
        <begin position="168"/>
        <end position="185"/>
    </location>
</feature>
<evidence type="ECO:0000256" key="4">
    <source>
        <dbReference type="ARBA" id="ARBA00022989"/>
    </source>
</evidence>
<dbReference type="CDD" id="cd10432">
    <property type="entry name" value="BI-1-like_bacterial"/>
    <property type="match status" value="1"/>
</dbReference>
<dbReference type="GO" id="GO:0005886">
    <property type="term" value="C:plasma membrane"/>
    <property type="evidence" value="ECO:0007669"/>
    <property type="project" value="UniProtKB-SubCell"/>
</dbReference>
<dbReference type="EMBL" id="UINC01000925">
    <property type="protein sequence ID" value="SUZ63779.1"/>
    <property type="molecule type" value="Genomic_DNA"/>
</dbReference>
<proteinExistence type="predicted"/>
<name>A0A381PC67_9ZZZZ</name>
<dbReference type="InterPro" id="IPR006214">
    <property type="entry name" value="Bax_inhibitor_1-related"/>
</dbReference>
<evidence type="ECO:0008006" key="8">
    <source>
        <dbReference type="Google" id="ProtNLM"/>
    </source>
</evidence>
<protein>
    <recommendedName>
        <fullName evidence="8">Bax inhibitor-1/YccA family protein</fullName>
    </recommendedName>
</protein>
<keyword evidence="5 6" id="KW-0472">Membrane</keyword>
<feature type="transmembrane region" description="Helical" evidence="6">
    <location>
        <begin position="61"/>
        <end position="79"/>
    </location>
</feature>
<gene>
    <name evidence="7" type="ORF">METZ01_LOCUS16633</name>
</gene>
<evidence type="ECO:0000256" key="5">
    <source>
        <dbReference type="ARBA" id="ARBA00023136"/>
    </source>
</evidence>
<evidence type="ECO:0000256" key="3">
    <source>
        <dbReference type="ARBA" id="ARBA00022692"/>
    </source>
</evidence>
<comment type="subcellular location">
    <subcellularLocation>
        <location evidence="1">Cell membrane</location>
        <topology evidence="1">Multi-pass membrane protein</topology>
    </subcellularLocation>
</comment>
<dbReference type="AlphaFoldDB" id="A0A381PC67"/>
<accession>A0A381PC67</accession>